<dbReference type="AlphaFoldDB" id="A0AAD7WYX8"/>
<dbReference type="Proteomes" id="UP001221898">
    <property type="component" value="Unassembled WGS sequence"/>
</dbReference>
<evidence type="ECO:0000313" key="3">
    <source>
        <dbReference type="Proteomes" id="UP001221898"/>
    </source>
</evidence>
<protein>
    <submittedName>
        <fullName evidence="2">Uncharacterized protein</fullName>
    </submittedName>
</protein>
<comment type="caution">
    <text evidence="2">The sequence shown here is derived from an EMBL/GenBank/DDBJ whole genome shotgun (WGS) entry which is preliminary data.</text>
</comment>
<organism evidence="2 3">
    <name type="scientific">Aldrovandia affinis</name>
    <dbReference type="NCBI Taxonomy" id="143900"/>
    <lineage>
        <taxon>Eukaryota</taxon>
        <taxon>Metazoa</taxon>
        <taxon>Chordata</taxon>
        <taxon>Craniata</taxon>
        <taxon>Vertebrata</taxon>
        <taxon>Euteleostomi</taxon>
        <taxon>Actinopterygii</taxon>
        <taxon>Neopterygii</taxon>
        <taxon>Teleostei</taxon>
        <taxon>Notacanthiformes</taxon>
        <taxon>Halosauridae</taxon>
        <taxon>Aldrovandia</taxon>
    </lineage>
</organism>
<dbReference type="EMBL" id="JAINUG010000014">
    <property type="protein sequence ID" value="KAJ8414058.1"/>
    <property type="molecule type" value="Genomic_DNA"/>
</dbReference>
<feature type="region of interest" description="Disordered" evidence="1">
    <location>
        <begin position="1"/>
        <end position="22"/>
    </location>
</feature>
<reference evidence="2" key="1">
    <citation type="journal article" date="2023" name="Science">
        <title>Genome structures resolve the early diversification of teleost fishes.</title>
        <authorList>
            <person name="Parey E."/>
            <person name="Louis A."/>
            <person name="Montfort J."/>
            <person name="Bouchez O."/>
            <person name="Roques C."/>
            <person name="Iampietro C."/>
            <person name="Lluch J."/>
            <person name="Castinel A."/>
            <person name="Donnadieu C."/>
            <person name="Desvignes T."/>
            <person name="Floi Bucao C."/>
            <person name="Jouanno E."/>
            <person name="Wen M."/>
            <person name="Mejri S."/>
            <person name="Dirks R."/>
            <person name="Jansen H."/>
            <person name="Henkel C."/>
            <person name="Chen W.J."/>
            <person name="Zahm M."/>
            <person name="Cabau C."/>
            <person name="Klopp C."/>
            <person name="Thompson A.W."/>
            <person name="Robinson-Rechavi M."/>
            <person name="Braasch I."/>
            <person name="Lecointre G."/>
            <person name="Bobe J."/>
            <person name="Postlethwait J.H."/>
            <person name="Berthelot C."/>
            <person name="Roest Crollius H."/>
            <person name="Guiguen Y."/>
        </authorList>
    </citation>
    <scope>NUCLEOTIDE SEQUENCE</scope>
    <source>
        <strain evidence="2">NC1722</strain>
    </source>
</reference>
<accession>A0AAD7WYX8</accession>
<gene>
    <name evidence="2" type="ORF">AAFF_G00066560</name>
</gene>
<sequence length="100" mass="10949">MMNGGVGPSQDGDIPNRRDPGFLVPHSPITVVGGQSWRAWSWSVSAPEPGSIGQLTACLYTWQLIYVYCRTVTQRRSPSRDTAERQGMLGTNGPVSSREK</sequence>
<evidence type="ECO:0000313" key="2">
    <source>
        <dbReference type="EMBL" id="KAJ8414058.1"/>
    </source>
</evidence>
<evidence type="ECO:0000256" key="1">
    <source>
        <dbReference type="SAM" id="MobiDB-lite"/>
    </source>
</evidence>
<keyword evidence="3" id="KW-1185">Reference proteome</keyword>
<feature type="region of interest" description="Disordered" evidence="1">
    <location>
        <begin position="74"/>
        <end position="100"/>
    </location>
</feature>
<proteinExistence type="predicted"/>
<name>A0AAD7WYX8_9TELE</name>